<dbReference type="GO" id="GO:0004518">
    <property type="term" value="F:nuclease activity"/>
    <property type="evidence" value="ECO:0007669"/>
    <property type="project" value="UniProtKB-KW"/>
</dbReference>
<protein>
    <submittedName>
        <fullName evidence="5">VRR-NUC domain-containing protein</fullName>
    </submittedName>
</protein>
<evidence type="ECO:0000256" key="1">
    <source>
        <dbReference type="ARBA" id="ARBA00001946"/>
    </source>
</evidence>
<evidence type="ECO:0000313" key="5">
    <source>
        <dbReference type="EMBL" id="MCF0263411.1"/>
    </source>
</evidence>
<organism evidence="5 6">
    <name type="scientific">Acinetobacter guillouiae</name>
    <name type="common">Acinetobacter genomosp. 11</name>
    <dbReference type="NCBI Taxonomy" id="106649"/>
    <lineage>
        <taxon>Bacteria</taxon>
        <taxon>Pseudomonadati</taxon>
        <taxon>Pseudomonadota</taxon>
        <taxon>Gammaproteobacteria</taxon>
        <taxon>Moraxellales</taxon>
        <taxon>Moraxellaceae</taxon>
        <taxon>Acinetobacter</taxon>
    </lineage>
</organism>
<dbReference type="AlphaFoldDB" id="A0A8X8KE23"/>
<dbReference type="InterPro" id="IPR014883">
    <property type="entry name" value="VRR_NUC"/>
</dbReference>
<sequence length="245" mass="27475">MADQGKPLGTLTTTPAQNPTIKVVAIGNDKLDPEDKKVICKAICYCHYQPHKGKNDQNLYQSCVSARLKELDLVLGHQSPWKPELTYDMSESPPKPITDKNIATKAHDYVWGWIKKNWLKDKGYEYEKGEGMTRRPDVVIVKDPTKPATQDNIKNVVEIKFGDDEFGDDQRDSYETIAGDPKKVKVLDPDECECGNDDEDGKKSTVTEFVTWASGIALALYNLRKGKLPKLPKFPSPKPSPSPAW</sequence>
<reference evidence="5" key="1">
    <citation type="submission" date="2021-07" db="EMBL/GenBank/DDBJ databases">
        <authorList>
            <person name="Fernandez M."/>
            <person name="Pereira P."/>
            <person name="Torres Tejerizo G.A."/>
            <person name="Gonzalez P."/>
            <person name="Agostini E."/>
        </authorList>
    </citation>
    <scope>NUCLEOTIDE SEQUENCE</scope>
    <source>
        <strain evidence="5">SFC 500-1A</strain>
    </source>
</reference>
<keyword evidence="2" id="KW-0540">Nuclease</keyword>
<evidence type="ECO:0000259" key="4">
    <source>
        <dbReference type="Pfam" id="PF08774"/>
    </source>
</evidence>
<evidence type="ECO:0000256" key="2">
    <source>
        <dbReference type="ARBA" id="ARBA00022722"/>
    </source>
</evidence>
<dbReference type="EMBL" id="JAHWXT010000001">
    <property type="protein sequence ID" value="MCF0263411.1"/>
    <property type="molecule type" value="Genomic_DNA"/>
</dbReference>
<dbReference type="Pfam" id="PF08774">
    <property type="entry name" value="VRR_NUC"/>
    <property type="match status" value="1"/>
</dbReference>
<evidence type="ECO:0000313" key="6">
    <source>
        <dbReference type="Proteomes" id="UP000887320"/>
    </source>
</evidence>
<proteinExistence type="predicted"/>
<dbReference type="RefSeq" id="WP_234622658.1">
    <property type="nucleotide sequence ID" value="NZ_JAHWXT010000001.1"/>
</dbReference>
<gene>
    <name evidence="5" type="ORF">KW868_02855</name>
</gene>
<comment type="caution">
    <text evidence="5">The sequence shown here is derived from an EMBL/GenBank/DDBJ whole genome shotgun (WGS) entry which is preliminary data.</text>
</comment>
<dbReference type="Proteomes" id="UP000887320">
    <property type="component" value="Unassembled WGS sequence"/>
</dbReference>
<dbReference type="GO" id="GO:0016788">
    <property type="term" value="F:hydrolase activity, acting on ester bonds"/>
    <property type="evidence" value="ECO:0007669"/>
    <property type="project" value="InterPro"/>
</dbReference>
<name>A0A8X8KE23_ACIGI</name>
<evidence type="ECO:0000256" key="3">
    <source>
        <dbReference type="ARBA" id="ARBA00022801"/>
    </source>
</evidence>
<comment type="cofactor">
    <cofactor evidence="1">
        <name>Mg(2+)</name>
        <dbReference type="ChEBI" id="CHEBI:18420"/>
    </cofactor>
</comment>
<accession>A0A8X8KE23</accession>
<feature type="domain" description="VRR-NUC" evidence="4">
    <location>
        <begin position="130"/>
        <end position="187"/>
    </location>
</feature>
<keyword evidence="3" id="KW-0378">Hydrolase</keyword>